<gene>
    <name evidence="9" type="ORF">LKD75_07735</name>
</gene>
<feature type="coiled-coil region" evidence="6">
    <location>
        <begin position="509"/>
        <end position="536"/>
    </location>
</feature>
<feature type="transmembrane region" description="Helical" evidence="7">
    <location>
        <begin position="632"/>
        <end position="657"/>
    </location>
</feature>
<dbReference type="AlphaFoldDB" id="A0AAE3D8Q0"/>
<evidence type="ECO:0000313" key="9">
    <source>
        <dbReference type="EMBL" id="MCC2119489.1"/>
    </source>
</evidence>
<dbReference type="PANTHER" id="PTHR30287">
    <property type="entry name" value="MEMBRANE COMPONENT OF PREDICTED ABC SUPERFAMILY METABOLITE UPTAKE TRANSPORTER"/>
    <property type="match status" value="1"/>
</dbReference>
<feature type="transmembrane region" description="Helical" evidence="7">
    <location>
        <begin position="998"/>
        <end position="1018"/>
    </location>
</feature>
<reference evidence="9 10" key="1">
    <citation type="submission" date="2021-10" db="EMBL/GenBank/DDBJ databases">
        <title>Anaerobic single-cell dispensing facilitates the cultivation of human gut bacteria.</title>
        <authorList>
            <person name="Afrizal A."/>
        </authorList>
    </citation>
    <scope>NUCLEOTIDE SEQUENCE [LARGE SCALE GENOMIC DNA]</scope>
    <source>
        <strain evidence="9 10">CLA-AA-H273</strain>
    </source>
</reference>
<evidence type="ECO:0000256" key="6">
    <source>
        <dbReference type="SAM" id="Coils"/>
    </source>
</evidence>
<protein>
    <recommendedName>
        <fullName evidence="8">ABC3 transporter permease C-terminal domain-containing protein</fullName>
    </recommendedName>
</protein>
<dbReference type="Proteomes" id="UP001197795">
    <property type="component" value="Unassembled WGS sequence"/>
</dbReference>
<feature type="domain" description="ABC3 transporter permease C-terminal" evidence="8">
    <location>
        <begin position="638"/>
        <end position="752"/>
    </location>
</feature>
<feature type="transmembrane region" description="Helical" evidence="7">
    <location>
        <begin position="20"/>
        <end position="41"/>
    </location>
</feature>
<accession>A0AAE3D8Q0</accession>
<keyword evidence="5 7" id="KW-0472">Membrane</keyword>
<evidence type="ECO:0000256" key="5">
    <source>
        <dbReference type="ARBA" id="ARBA00023136"/>
    </source>
</evidence>
<dbReference type="InterPro" id="IPR003838">
    <property type="entry name" value="ABC3_permease_C"/>
</dbReference>
<feature type="transmembrane region" description="Helical" evidence="7">
    <location>
        <begin position="1092"/>
        <end position="1112"/>
    </location>
</feature>
<keyword evidence="2" id="KW-1003">Cell membrane</keyword>
<organism evidence="9 10">
    <name type="scientific">Waltera acetigignens</name>
    <dbReference type="NCBI Taxonomy" id="2981769"/>
    <lineage>
        <taxon>Bacteria</taxon>
        <taxon>Bacillati</taxon>
        <taxon>Bacillota</taxon>
        <taxon>Clostridia</taxon>
        <taxon>Lachnospirales</taxon>
        <taxon>Lachnospiraceae</taxon>
        <taxon>Waltera</taxon>
    </lineage>
</organism>
<feature type="transmembrane region" description="Helical" evidence="7">
    <location>
        <begin position="678"/>
        <end position="701"/>
    </location>
</feature>
<sequence>MQRILSKRVLRDIRENLLRYLALFFLVALVMYMVVAIVGAAETIMQGTKESGRVHHREDGQFGVFVPLTEKETAQITEKGVTLQRDFSLDFHLGQSTFRVYQARESVDLFVPAEGEEIPAQGEILLEQHYAEKHELQLGDIFIVGGKEFTVAGIGSTPDYDAAFEKTSDTTVDSNLFGFGFVTAEDYEALKAGGQNFRTEDYTYTYLLNDTMTDQELKELLQSFELDRSKVTDTYFLEMLADAEETKNDIQDGIQELLDGVDELVDGVDELADHNTELTDAADELFDAMLEQVNDSLKDVGVEVTLTSGNYEQQLNAMIANPHAYTASLRQNLQDAKKSLEDLQEFRDGVKSYTDGVNAASAGGGALVGGMSQITENSAALNQGADAIFNAILGMVNEQLQAELEPYAAYGISFPGLTAGGYGEQLDQLATVFTQMGASQAAGQLSAVKSQLDTVAQFRDGVKAYTAGVGEAAGGSQELFQGLSVLYTASEPLVDGTDAVVDALMDMVEAQLEESVIQVELTADNYKEELDQLMAEGSSVDARLRDSLKDAKDTLADLEDFREGIIDYTDAVDEIADGSRELRDGVQELQDEANDMIDEYFTFDIDNLTQFLVAGDNPRIDAASGDVIINKYAGMVSGIILMVMFTYVISVFVVHNIEKESSVIGALYALGVTRGQLLFHYLLNPMMISFLGGAVGCVLGFSKYGTGWQMQDSIVYFSLPPMEIVTPAYLLVYSLVMPPVTAALVNCLVISKKLKRTALSLLRNEQTAGRAGKIQDVNLGNMKFLHRFQVRQLLREMRSAVAVVIGMFICLLVLLISADCYVLCKNFGDACLDETTYAYMYTYKYPTEDVPEDGTPAYVESLKKEAYGYNLDVTVLGIDKDNPYFPVETSNKKNEIVISSAAAQKFGVKVGDKLVLSDEVNERDYAFTVKDIVHFASGVYVFLDRDAMQELFDQEDDYYNVVFADHALDIDNGRLYSTVSRENVEESSQIFTDMMGPMVSMLAAISALIFMIVMYLMMKVMIDRSAFSISLMKVLGYRKGEIRRLYLDGNFYIIMLGALLGVPLAKWSMDLIFPYFISNVAIGMDLQFPPQLYGMIYGGILICYLVINFLLVGRLNKLVPAEVLKNRE</sequence>
<dbReference type="RefSeq" id="WP_227733146.1">
    <property type="nucleotide sequence ID" value="NZ_JAJEPV010000015.1"/>
</dbReference>
<feature type="domain" description="ABC3 transporter permease C-terminal" evidence="8">
    <location>
        <begin position="1001"/>
        <end position="1117"/>
    </location>
</feature>
<evidence type="ECO:0000256" key="2">
    <source>
        <dbReference type="ARBA" id="ARBA00022475"/>
    </source>
</evidence>
<feature type="transmembrane region" description="Helical" evidence="7">
    <location>
        <begin position="1045"/>
        <end position="1065"/>
    </location>
</feature>
<dbReference type="GO" id="GO:0005886">
    <property type="term" value="C:plasma membrane"/>
    <property type="evidence" value="ECO:0007669"/>
    <property type="project" value="UniProtKB-SubCell"/>
</dbReference>
<comment type="subcellular location">
    <subcellularLocation>
        <location evidence="1">Cell membrane</location>
        <topology evidence="1">Multi-pass membrane protein</topology>
    </subcellularLocation>
</comment>
<evidence type="ECO:0000313" key="10">
    <source>
        <dbReference type="Proteomes" id="UP001197795"/>
    </source>
</evidence>
<dbReference type="PANTHER" id="PTHR30287:SF2">
    <property type="entry name" value="BLL1001 PROTEIN"/>
    <property type="match status" value="1"/>
</dbReference>
<evidence type="ECO:0000256" key="3">
    <source>
        <dbReference type="ARBA" id="ARBA00022692"/>
    </source>
</evidence>
<evidence type="ECO:0000256" key="4">
    <source>
        <dbReference type="ARBA" id="ARBA00022989"/>
    </source>
</evidence>
<proteinExistence type="predicted"/>
<evidence type="ECO:0000256" key="7">
    <source>
        <dbReference type="SAM" id="Phobius"/>
    </source>
</evidence>
<keyword evidence="6" id="KW-0175">Coiled coil</keyword>
<evidence type="ECO:0000259" key="8">
    <source>
        <dbReference type="Pfam" id="PF02687"/>
    </source>
</evidence>
<feature type="transmembrane region" description="Helical" evidence="7">
    <location>
        <begin position="728"/>
        <end position="750"/>
    </location>
</feature>
<evidence type="ECO:0000256" key="1">
    <source>
        <dbReference type="ARBA" id="ARBA00004651"/>
    </source>
</evidence>
<comment type="caution">
    <text evidence="9">The sequence shown here is derived from an EMBL/GenBank/DDBJ whole genome shotgun (WGS) entry which is preliminary data.</text>
</comment>
<name>A0AAE3D8Q0_9FIRM</name>
<keyword evidence="4 7" id="KW-1133">Transmembrane helix</keyword>
<feature type="transmembrane region" description="Helical" evidence="7">
    <location>
        <begin position="800"/>
        <end position="818"/>
    </location>
</feature>
<dbReference type="Pfam" id="PF02687">
    <property type="entry name" value="FtsX"/>
    <property type="match status" value="2"/>
</dbReference>
<keyword evidence="10" id="KW-1185">Reference proteome</keyword>
<dbReference type="InterPro" id="IPR038766">
    <property type="entry name" value="Membrane_comp_ABC_pdt"/>
</dbReference>
<keyword evidence="3 7" id="KW-0812">Transmembrane</keyword>
<dbReference type="EMBL" id="JAJEPV010000015">
    <property type="protein sequence ID" value="MCC2119489.1"/>
    <property type="molecule type" value="Genomic_DNA"/>
</dbReference>